<evidence type="ECO:0000259" key="5">
    <source>
        <dbReference type="PROSITE" id="PS50987"/>
    </source>
</evidence>
<evidence type="ECO:0000256" key="1">
    <source>
        <dbReference type="ARBA" id="ARBA00022849"/>
    </source>
</evidence>
<sequence>MQLNPIIFFKALADETRLRSLLLIQQEQELCVCELVAALADSQPKISRHLAQLRRDGILLDRKQGLWVYYRLNPELPDWALSCVQQTAAAHSDWLTLNHQQLCQMGSRPERQKGCC</sequence>
<dbReference type="SUPFAM" id="SSF46785">
    <property type="entry name" value="Winged helix' DNA-binding domain"/>
    <property type="match status" value="1"/>
</dbReference>
<keyword evidence="2" id="KW-0805">Transcription regulation</keyword>
<dbReference type="InterPro" id="IPR036390">
    <property type="entry name" value="WH_DNA-bd_sf"/>
</dbReference>
<keyword evidence="1" id="KW-0059">Arsenical resistance</keyword>
<dbReference type="PANTHER" id="PTHR33154">
    <property type="entry name" value="TRANSCRIPTIONAL REGULATOR, ARSR FAMILY"/>
    <property type="match status" value="1"/>
</dbReference>
<protein>
    <submittedName>
        <fullName evidence="6">ArsR family transcriptional regulator</fullName>
    </submittedName>
</protein>
<keyword evidence="7" id="KW-1185">Reference proteome</keyword>
<accession>A0A3P3QRS9</accession>
<dbReference type="GO" id="GO:0046685">
    <property type="term" value="P:response to arsenic-containing substance"/>
    <property type="evidence" value="ECO:0007669"/>
    <property type="project" value="UniProtKB-KW"/>
</dbReference>
<dbReference type="OrthoDB" id="9793058at2"/>
<reference evidence="6 7" key="1">
    <citation type="submission" date="2018-11" db="EMBL/GenBank/DDBJ databases">
        <title>Draft genome analysis of Rheinheimera mesophila isolated from an industrial waste site.</title>
        <authorList>
            <person name="Yu Q."/>
            <person name="Qi Y."/>
            <person name="Zhang H."/>
            <person name="Lu Y."/>
            <person name="Pu J."/>
        </authorList>
    </citation>
    <scope>NUCLEOTIDE SEQUENCE [LARGE SCALE GENOMIC DNA]</scope>
    <source>
        <strain evidence="6 7">IITR13</strain>
    </source>
</reference>
<evidence type="ECO:0000256" key="2">
    <source>
        <dbReference type="ARBA" id="ARBA00023015"/>
    </source>
</evidence>
<comment type="caution">
    <text evidence="6">The sequence shown here is derived from an EMBL/GenBank/DDBJ whole genome shotgun (WGS) entry which is preliminary data.</text>
</comment>
<dbReference type="NCBIfam" id="NF007528">
    <property type="entry name" value="PRK10141.1"/>
    <property type="match status" value="1"/>
</dbReference>
<dbReference type="CDD" id="cd00090">
    <property type="entry name" value="HTH_ARSR"/>
    <property type="match status" value="1"/>
</dbReference>
<dbReference type="Proteomes" id="UP000276260">
    <property type="component" value="Unassembled WGS sequence"/>
</dbReference>
<evidence type="ECO:0000256" key="4">
    <source>
        <dbReference type="ARBA" id="ARBA00023163"/>
    </source>
</evidence>
<dbReference type="PANTHER" id="PTHR33154:SF18">
    <property type="entry name" value="ARSENICAL RESISTANCE OPERON REPRESSOR"/>
    <property type="match status" value="1"/>
</dbReference>
<keyword evidence="3" id="KW-0238">DNA-binding</keyword>
<name>A0A3P3QRS9_9GAMM</name>
<evidence type="ECO:0000313" key="7">
    <source>
        <dbReference type="Proteomes" id="UP000276260"/>
    </source>
</evidence>
<dbReference type="InterPro" id="IPR036388">
    <property type="entry name" value="WH-like_DNA-bd_sf"/>
</dbReference>
<dbReference type="FunFam" id="1.10.10.10:FF:000279">
    <property type="entry name" value="Transcriptional regulator, ArsR family"/>
    <property type="match status" value="1"/>
</dbReference>
<dbReference type="NCBIfam" id="NF033788">
    <property type="entry name" value="HTH_metalloreg"/>
    <property type="match status" value="1"/>
</dbReference>
<evidence type="ECO:0000313" key="6">
    <source>
        <dbReference type="EMBL" id="RRJ23907.1"/>
    </source>
</evidence>
<proteinExistence type="predicted"/>
<evidence type="ECO:0000256" key="3">
    <source>
        <dbReference type="ARBA" id="ARBA00023125"/>
    </source>
</evidence>
<dbReference type="Pfam" id="PF01022">
    <property type="entry name" value="HTH_5"/>
    <property type="match status" value="1"/>
</dbReference>
<keyword evidence="4" id="KW-0804">Transcription</keyword>
<dbReference type="PROSITE" id="PS50987">
    <property type="entry name" value="HTH_ARSR_2"/>
    <property type="match status" value="1"/>
</dbReference>
<dbReference type="PRINTS" id="PR00778">
    <property type="entry name" value="HTHARSR"/>
</dbReference>
<dbReference type="SMART" id="SM00418">
    <property type="entry name" value="HTH_ARSR"/>
    <property type="match status" value="1"/>
</dbReference>
<dbReference type="GO" id="GO:0003700">
    <property type="term" value="F:DNA-binding transcription factor activity"/>
    <property type="evidence" value="ECO:0007669"/>
    <property type="project" value="InterPro"/>
</dbReference>
<feature type="domain" description="HTH arsR-type" evidence="5">
    <location>
        <begin position="1"/>
        <end position="96"/>
    </location>
</feature>
<dbReference type="InterPro" id="IPR011991">
    <property type="entry name" value="ArsR-like_HTH"/>
</dbReference>
<dbReference type="Gene3D" id="1.10.10.10">
    <property type="entry name" value="Winged helix-like DNA-binding domain superfamily/Winged helix DNA-binding domain"/>
    <property type="match status" value="1"/>
</dbReference>
<gene>
    <name evidence="6" type="ORF">EIK76_07610</name>
</gene>
<dbReference type="AlphaFoldDB" id="A0A3P3QRS9"/>
<dbReference type="InterPro" id="IPR051081">
    <property type="entry name" value="HTH_MetalResp_TranReg"/>
</dbReference>
<dbReference type="InterPro" id="IPR001845">
    <property type="entry name" value="HTH_ArsR_DNA-bd_dom"/>
</dbReference>
<dbReference type="EMBL" id="RRCF01000001">
    <property type="protein sequence ID" value="RRJ23907.1"/>
    <property type="molecule type" value="Genomic_DNA"/>
</dbReference>
<dbReference type="GO" id="GO:0003677">
    <property type="term" value="F:DNA binding"/>
    <property type="evidence" value="ECO:0007669"/>
    <property type="project" value="UniProtKB-KW"/>
</dbReference>
<dbReference type="RefSeq" id="WP_082101817.1">
    <property type="nucleotide sequence ID" value="NZ_LAVS01000015.1"/>
</dbReference>
<organism evidence="6 7">
    <name type="scientific">Rheinheimera mesophila</name>
    <dbReference type="NCBI Taxonomy" id="1547515"/>
    <lineage>
        <taxon>Bacteria</taxon>
        <taxon>Pseudomonadati</taxon>
        <taxon>Pseudomonadota</taxon>
        <taxon>Gammaproteobacteria</taxon>
        <taxon>Chromatiales</taxon>
        <taxon>Chromatiaceae</taxon>
        <taxon>Rheinheimera</taxon>
    </lineage>
</organism>